<evidence type="ECO:0000313" key="3">
    <source>
        <dbReference type="Proteomes" id="UP000294616"/>
    </source>
</evidence>
<proteinExistence type="predicted"/>
<dbReference type="Pfam" id="PF09413">
    <property type="entry name" value="DUF2007"/>
    <property type="match status" value="1"/>
</dbReference>
<reference evidence="2 3" key="1">
    <citation type="submission" date="2019-03" db="EMBL/GenBank/DDBJ databases">
        <title>Genomic Encyclopedia of Archaeal and Bacterial Type Strains, Phase II (KMG-II): from individual species to whole genera.</title>
        <authorList>
            <person name="Goeker M."/>
        </authorList>
    </citation>
    <scope>NUCLEOTIDE SEQUENCE [LARGE SCALE GENOMIC DNA]</scope>
    <source>
        <strain evidence="2 3">DSM 22554</strain>
    </source>
</reference>
<feature type="domain" description="DUF2007" evidence="1">
    <location>
        <begin position="5"/>
        <end position="65"/>
    </location>
</feature>
<evidence type="ECO:0000313" key="2">
    <source>
        <dbReference type="EMBL" id="TCK83199.1"/>
    </source>
</evidence>
<dbReference type="InterPro" id="IPR018551">
    <property type="entry name" value="DUF2007"/>
</dbReference>
<name>A0A4R1M0Z8_9SPHI</name>
<accession>A0A4R1M0Z8</accession>
<protein>
    <submittedName>
        <fullName evidence="2">Putative signal transducing protein</fullName>
    </submittedName>
</protein>
<dbReference type="Gene3D" id="3.30.70.790">
    <property type="entry name" value="UreE, C-terminal domain"/>
    <property type="match status" value="1"/>
</dbReference>
<sequence>MEKDWKKIYVTTDFFRIELIRQALDENNIAAVIMNKQDSSYRFGQIELYTHDDDEAAALAIIEEMSEPGTETE</sequence>
<dbReference type="OrthoDB" id="1467917at2"/>
<dbReference type="AlphaFoldDB" id="A0A4R1M0Z8"/>
<dbReference type="RefSeq" id="WP_132223965.1">
    <property type="nucleotide sequence ID" value="NZ_SMGO01000002.1"/>
</dbReference>
<dbReference type="Proteomes" id="UP000294616">
    <property type="component" value="Unassembled WGS sequence"/>
</dbReference>
<dbReference type="EMBL" id="SMGO01000002">
    <property type="protein sequence ID" value="TCK83199.1"/>
    <property type="molecule type" value="Genomic_DNA"/>
</dbReference>
<organism evidence="2 3">
    <name type="scientific">Albibacterium bauzanense</name>
    <dbReference type="NCBI Taxonomy" id="653929"/>
    <lineage>
        <taxon>Bacteria</taxon>
        <taxon>Pseudomonadati</taxon>
        <taxon>Bacteroidota</taxon>
        <taxon>Sphingobacteriia</taxon>
        <taxon>Sphingobacteriales</taxon>
        <taxon>Sphingobacteriaceae</taxon>
        <taxon>Albibacterium</taxon>
    </lineage>
</organism>
<gene>
    <name evidence="2" type="ORF">C8N28_1789</name>
</gene>
<dbReference type="InterPro" id="IPR011322">
    <property type="entry name" value="N-reg_PII-like_a/b"/>
</dbReference>
<dbReference type="SUPFAM" id="SSF54913">
    <property type="entry name" value="GlnB-like"/>
    <property type="match status" value="1"/>
</dbReference>
<keyword evidence="3" id="KW-1185">Reference proteome</keyword>
<comment type="caution">
    <text evidence="2">The sequence shown here is derived from an EMBL/GenBank/DDBJ whole genome shotgun (WGS) entry which is preliminary data.</text>
</comment>
<evidence type="ECO:0000259" key="1">
    <source>
        <dbReference type="Pfam" id="PF09413"/>
    </source>
</evidence>